<feature type="transmembrane region" description="Helical" evidence="2">
    <location>
        <begin position="849"/>
        <end position="871"/>
    </location>
</feature>
<keyword evidence="2" id="KW-0812">Transmembrane</keyword>
<feature type="signal peptide" evidence="3">
    <location>
        <begin position="1"/>
        <end position="22"/>
    </location>
</feature>
<gene>
    <name evidence="4" type="ORF">GHO27_18840</name>
</gene>
<reference evidence="4 5" key="1">
    <citation type="submission" date="2019-10" db="EMBL/GenBank/DDBJ databases">
        <title>Evaluation of single-gene subtyping targets for Pseudomonas.</title>
        <authorList>
            <person name="Reichler S.J."/>
            <person name="Orsi R.H."/>
            <person name="Wiedmann M."/>
            <person name="Martin N.H."/>
            <person name="Murphy S.I."/>
        </authorList>
    </citation>
    <scope>NUCLEOTIDE SEQUENCE [LARGE SCALE GENOMIC DNA]</scope>
    <source>
        <strain evidence="4 5">FSL R10-1637</strain>
    </source>
</reference>
<evidence type="ECO:0000256" key="3">
    <source>
        <dbReference type="SAM" id="SignalP"/>
    </source>
</evidence>
<name>A0A6L5HWL1_9PSED</name>
<evidence type="ECO:0008006" key="6">
    <source>
        <dbReference type="Google" id="ProtNLM"/>
    </source>
</evidence>
<feature type="transmembrane region" description="Helical" evidence="2">
    <location>
        <begin position="793"/>
        <end position="813"/>
    </location>
</feature>
<accession>A0A6L5HWL1</accession>
<keyword evidence="2" id="KW-0472">Membrane</keyword>
<feature type="transmembrane region" description="Helical" evidence="2">
    <location>
        <begin position="151"/>
        <end position="180"/>
    </location>
</feature>
<evidence type="ECO:0000256" key="2">
    <source>
        <dbReference type="SAM" id="Phobius"/>
    </source>
</evidence>
<feature type="compositionally biased region" description="Basic and acidic residues" evidence="1">
    <location>
        <begin position="1000"/>
        <end position="1028"/>
    </location>
</feature>
<feature type="transmembrane region" description="Helical" evidence="2">
    <location>
        <begin position="820"/>
        <end position="843"/>
    </location>
</feature>
<dbReference type="Proteomes" id="UP000478064">
    <property type="component" value="Unassembled WGS sequence"/>
</dbReference>
<evidence type="ECO:0000313" key="4">
    <source>
        <dbReference type="EMBL" id="MQU07739.1"/>
    </source>
</evidence>
<feature type="transmembrane region" description="Helical" evidence="2">
    <location>
        <begin position="891"/>
        <end position="909"/>
    </location>
</feature>
<feature type="transmembrane region" description="Helical" evidence="2">
    <location>
        <begin position="108"/>
        <end position="130"/>
    </location>
</feature>
<evidence type="ECO:0000313" key="5">
    <source>
        <dbReference type="Proteomes" id="UP000478064"/>
    </source>
</evidence>
<feature type="region of interest" description="Disordered" evidence="1">
    <location>
        <begin position="997"/>
        <end position="1043"/>
    </location>
</feature>
<feature type="chain" id="PRO_5026662887" description="DotA/TraY family protein" evidence="3">
    <location>
        <begin position="23"/>
        <end position="1043"/>
    </location>
</feature>
<comment type="caution">
    <text evidence="4">The sequence shown here is derived from an EMBL/GenBank/DDBJ whole genome shotgun (WGS) entry which is preliminary data.</text>
</comment>
<dbReference type="AlphaFoldDB" id="A0A6L5HWL1"/>
<keyword evidence="3" id="KW-0732">Signal</keyword>
<sequence>MFNIKRFLLLMVLLFSATQANATPSVSFWLFGMEISPICSIPDNLVNVLEFDITQYQNGGGFVCKEDATMNMVAEQQGSQSEAMLGISSLLNEVGYSSSYAESSLFGALWSLVTLWISRILLAAGLWRLIRILIELYHSDNKVKTIVDYKVRLFAMFSAVTFVNFGPVIINLVVVLGIFIANANNLNHLLTVIGNNPADDTVSESEKFVLSANSAAQINVAMAENVSGNALFMYRSFAMLKNPGILGGSMTKGEAIKATIEHSRLKYKLDASHNMNVDATANVGDILNFYKQGQSYNALKDDDYDSDYRQVFGYKTSYGTVAIGSNGTTIEAQSNESANDGTLMNQLRAIQNQAAETVGQKRAGYIELVRNQYLDAMNSSGFQSTDLKINAKIREEAKKSTKSIVEGNLVLADLGLKDPSSYDIVNGYAYANVFSGFRGHDMSDNGDLIRAQQDYITKNIALKIRNAYCTDNWAAYQQDREWIEKFNAIPDETPMTDLMRKNMALSLGCGNLNADTLKIDILGFPDKETMNSDFKDALATKLAIDSVDASFYLGTKDALTEDKGHQAALNYSIMLKAKQGMIGMGLADIEISNYENAKRTKANALNRNLFFTYANASVQNDNYVMYQMLTGEDDIDLTDEAYNNVNDAFPVLRPYFNNLSIASVANITPNSLTGTADTSKLFDINKILLGIVGQNGDAIKLMGKLPLDVSARDGSIACKAAPLTCEGNPGISFEAGMRLMGDEDIDYGYTIIGGAAAFDAIIAGKDMLGTVVDTVVTTGVGQSMAKLGPAIKFAYNTSVGLLMAFAYGGQLFFTTLKPVGYIMLGVGYFCKYFLPIMKVMVILGVLIPLSWSIIIVKFMVGPWYLLCAMLAKTEESAADYLFKLWNQLLKVAMTLPVFSFVYIVGSYMLSNFDPSWLIRSVMTLGDGGFMDQLVGGIITVVMLVMYSNAQLKQIKEKHSEIMEVFTETNNNYEDTPESELRRLSSNTQFMGLIRQTADGLSKKASDSLKQKGDEKNRDRARELRKEFSDIPQESSGKTKRTDA</sequence>
<proteinExistence type="predicted"/>
<keyword evidence="2" id="KW-1133">Transmembrane helix</keyword>
<dbReference type="EMBL" id="WIVU01000044">
    <property type="protein sequence ID" value="MQU07739.1"/>
    <property type="molecule type" value="Genomic_DNA"/>
</dbReference>
<protein>
    <recommendedName>
        <fullName evidence="6">DotA/TraY family protein</fullName>
    </recommendedName>
</protein>
<dbReference type="RefSeq" id="WP_153374530.1">
    <property type="nucleotide sequence ID" value="NZ_WIVU01000044.1"/>
</dbReference>
<evidence type="ECO:0000256" key="1">
    <source>
        <dbReference type="SAM" id="MobiDB-lite"/>
    </source>
</evidence>
<feature type="transmembrane region" description="Helical" evidence="2">
    <location>
        <begin position="929"/>
        <end position="949"/>
    </location>
</feature>
<organism evidence="4 5">
    <name type="scientific">Pseudomonas helleri</name>
    <dbReference type="NCBI Taxonomy" id="1608996"/>
    <lineage>
        <taxon>Bacteria</taxon>
        <taxon>Pseudomonadati</taxon>
        <taxon>Pseudomonadota</taxon>
        <taxon>Gammaproteobacteria</taxon>
        <taxon>Pseudomonadales</taxon>
        <taxon>Pseudomonadaceae</taxon>
        <taxon>Pseudomonas</taxon>
    </lineage>
</organism>